<dbReference type="Proteomes" id="UP000248806">
    <property type="component" value="Unassembled WGS sequence"/>
</dbReference>
<dbReference type="AlphaFoldDB" id="A0A326U077"/>
<evidence type="ECO:0000313" key="2">
    <source>
        <dbReference type="EMBL" id="PZW23517.1"/>
    </source>
</evidence>
<evidence type="ECO:0000313" key="3">
    <source>
        <dbReference type="Proteomes" id="UP000248806"/>
    </source>
</evidence>
<gene>
    <name evidence="2" type="ORF">EI42_04900</name>
</gene>
<accession>A0A326U077</accession>
<dbReference type="OrthoDB" id="4203328at2"/>
<reference evidence="2 3" key="1">
    <citation type="submission" date="2018-06" db="EMBL/GenBank/DDBJ databases">
        <title>Genomic Encyclopedia of Archaeal and Bacterial Type Strains, Phase II (KMG-II): from individual species to whole genera.</title>
        <authorList>
            <person name="Goeker M."/>
        </authorList>
    </citation>
    <scope>NUCLEOTIDE SEQUENCE [LARGE SCALE GENOMIC DNA]</scope>
    <source>
        <strain evidence="2 3">ATCC BAA-1881</strain>
    </source>
</reference>
<protein>
    <submittedName>
        <fullName evidence="2">SnoaL-like protein</fullName>
    </submittedName>
</protein>
<dbReference type="Gene3D" id="3.10.450.50">
    <property type="match status" value="1"/>
</dbReference>
<proteinExistence type="predicted"/>
<evidence type="ECO:0000259" key="1">
    <source>
        <dbReference type="Pfam" id="PF12680"/>
    </source>
</evidence>
<organism evidence="2 3">
    <name type="scientific">Thermosporothrix hazakensis</name>
    <dbReference type="NCBI Taxonomy" id="644383"/>
    <lineage>
        <taxon>Bacteria</taxon>
        <taxon>Bacillati</taxon>
        <taxon>Chloroflexota</taxon>
        <taxon>Ktedonobacteria</taxon>
        <taxon>Ktedonobacterales</taxon>
        <taxon>Thermosporotrichaceae</taxon>
        <taxon>Thermosporothrix</taxon>
    </lineage>
</organism>
<dbReference type="InterPro" id="IPR037401">
    <property type="entry name" value="SnoaL-like"/>
</dbReference>
<dbReference type="Pfam" id="PF12680">
    <property type="entry name" value="SnoaL_2"/>
    <property type="match status" value="1"/>
</dbReference>
<dbReference type="InterPro" id="IPR032710">
    <property type="entry name" value="NTF2-like_dom_sf"/>
</dbReference>
<feature type="domain" description="SnoaL-like" evidence="1">
    <location>
        <begin position="10"/>
        <end position="108"/>
    </location>
</feature>
<sequence length="123" mass="14020">MSHMQQTISTYVAGWQEGNREKILSCLDPACVIIEAHGSTFRGKDMVARWVDSWFHEGNIVNSWKILDLHEADDSCFFEWIFECTHEGKVAALEGASLARFRDGAIISMREYATVAPRHEWDG</sequence>
<dbReference type="SUPFAM" id="SSF54427">
    <property type="entry name" value="NTF2-like"/>
    <property type="match status" value="1"/>
</dbReference>
<comment type="caution">
    <text evidence="2">The sequence shown here is derived from an EMBL/GenBank/DDBJ whole genome shotgun (WGS) entry which is preliminary data.</text>
</comment>
<name>A0A326U077_THEHA</name>
<keyword evidence="3" id="KW-1185">Reference proteome</keyword>
<dbReference type="RefSeq" id="WP_111325198.1">
    <property type="nucleotide sequence ID" value="NZ_BIFX01000003.1"/>
</dbReference>
<dbReference type="EMBL" id="QKUF01000025">
    <property type="protein sequence ID" value="PZW23517.1"/>
    <property type="molecule type" value="Genomic_DNA"/>
</dbReference>